<protein>
    <submittedName>
        <fullName evidence="3">Crinkler (CRN) family protein</fullName>
    </submittedName>
</protein>
<dbReference type="Proteomes" id="UP000050761">
    <property type="component" value="Unassembled WGS sequence"/>
</dbReference>
<evidence type="ECO:0000313" key="1">
    <source>
        <dbReference type="EMBL" id="VDO19134.1"/>
    </source>
</evidence>
<evidence type="ECO:0000313" key="2">
    <source>
        <dbReference type="Proteomes" id="UP000050761"/>
    </source>
</evidence>
<accession>A0A3P7U446</accession>
<sequence length="202" mass="22605">MSAKLMGNTTICLFARPDIECEGVKFPFQAKTSGRVLRKYGPSKENEEDRSIRLRMKELSDGIMAGQPAYTPRMEQYAYLCAKKEIDSEDLFILTTTNLIVVAIINPPSEAMMMRTHEQPKPLIESPLRLMPSSHVASQTTKDKEMTLRRDEEVRRQTARLGGCAVVAVAVVGTIDSSVAGAFRVRELVRCNRVTLKRSLKA</sequence>
<dbReference type="EMBL" id="UZAH01000637">
    <property type="protein sequence ID" value="VDO19134.1"/>
    <property type="molecule type" value="Genomic_DNA"/>
</dbReference>
<gene>
    <name evidence="1" type="ORF">HPBE_LOCUS752</name>
</gene>
<evidence type="ECO:0000313" key="3">
    <source>
        <dbReference type="WBParaSite" id="HPBE_0000075101-mRNA-1"/>
    </source>
</evidence>
<dbReference type="WBParaSite" id="HPBE_0000075101-mRNA-1">
    <property type="protein sequence ID" value="HPBE_0000075101-mRNA-1"/>
    <property type="gene ID" value="HPBE_0000075101"/>
</dbReference>
<organism evidence="2 3">
    <name type="scientific">Heligmosomoides polygyrus</name>
    <name type="common">Parasitic roundworm</name>
    <dbReference type="NCBI Taxonomy" id="6339"/>
    <lineage>
        <taxon>Eukaryota</taxon>
        <taxon>Metazoa</taxon>
        <taxon>Ecdysozoa</taxon>
        <taxon>Nematoda</taxon>
        <taxon>Chromadorea</taxon>
        <taxon>Rhabditida</taxon>
        <taxon>Rhabditina</taxon>
        <taxon>Rhabditomorpha</taxon>
        <taxon>Strongyloidea</taxon>
        <taxon>Heligmosomidae</taxon>
        <taxon>Heligmosomoides</taxon>
    </lineage>
</organism>
<reference evidence="3" key="2">
    <citation type="submission" date="2019-09" db="UniProtKB">
        <authorList>
            <consortium name="WormBaseParasite"/>
        </authorList>
    </citation>
    <scope>IDENTIFICATION</scope>
</reference>
<accession>A0A183F3K9</accession>
<name>A0A183F3K9_HELPZ</name>
<dbReference type="AlphaFoldDB" id="A0A183F3K9"/>
<reference evidence="1 2" key="1">
    <citation type="submission" date="2018-11" db="EMBL/GenBank/DDBJ databases">
        <authorList>
            <consortium name="Pathogen Informatics"/>
        </authorList>
    </citation>
    <scope>NUCLEOTIDE SEQUENCE [LARGE SCALE GENOMIC DNA]</scope>
</reference>
<keyword evidence="2" id="KW-1185">Reference proteome</keyword>
<proteinExistence type="predicted"/>